<organism evidence="1 2">
    <name type="scientific">Araneus ventricosus</name>
    <name type="common">Orbweaver spider</name>
    <name type="synonym">Epeira ventricosa</name>
    <dbReference type="NCBI Taxonomy" id="182803"/>
    <lineage>
        <taxon>Eukaryota</taxon>
        <taxon>Metazoa</taxon>
        <taxon>Ecdysozoa</taxon>
        <taxon>Arthropoda</taxon>
        <taxon>Chelicerata</taxon>
        <taxon>Arachnida</taxon>
        <taxon>Araneae</taxon>
        <taxon>Araneomorphae</taxon>
        <taxon>Entelegynae</taxon>
        <taxon>Araneoidea</taxon>
        <taxon>Araneidae</taxon>
        <taxon>Araneus</taxon>
    </lineage>
</organism>
<dbReference type="AlphaFoldDB" id="A0A4Y2GJY6"/>
<protein>
    <submittedName>
        <fullName evidence="1">Uncharacterized protein</fullName>
    </submittedName>
</protein>
<proteinExistence type="predicted"/>
<name>A0A4Y2GJY6_ARAVE</name>
<dbReference type="Proteomes" id="UP000499080">
    <property type="component" value="Unassembled WGS sequence"/>
</dbReference>
<dbReference type="GO" id="GO:0003676">
    <property type="term" value="F:nucleic acid binding"/>
    <property type="evidence" value="ECO:0007669"/>
    <property type="project" value="InterPro"/>
</dbReference>
<sequence length="81" mass="9572">MASPEEKAQCVLGNVMFFWDYVKDIVYRTEAHNVVKLKQRIQAAIETVDQGMLQRFWKELEYRLDIIHATKGCPQLKKFLL</sequence>
<dbReference type="Gene3D" id="3.30.420.10">
    <property type="entry name" value="Ribonuclease H-like superfamily/Ribonuclease H"/>
    <property type="match status" value="1"/>
</dbReference>
<dbReference type="OrthoDB" id="7922405at2759"/>
<dbReference type="EMBL" id="BGPR01001406">
    <property type="protein sequence ID" value="GBM53106.1"/>
    <property type="molecule type" value="Genomic_DNA"/>
</dbReference>
<dbReference type="InterPro" id="IPR036397">
    <property type="entry name" value="RNaseH_sf"/>
</dbReference>
<gene>
    <name evidence="1" type="ORF">AVEN_130762_1</name>
</gene>
<evidence type="ECO:0000313" key="2">
    <source>
        <dbReference type="Proteomes" id="UP000499080"/>
    </source>
</evidence>
<comment type="caution">
    <text evidence="1">The sequence shown here is derived from an EMBL/GenBank/DDBJ whole genome shotgun (WGS) entry which is preliminary data.</text>
</comment>
<reference evidence="1 2" key="1">
    <citation type="journal article" date="2019" name="Sci. Rep.">
        <title>Orb-weaving spider Araneus ventricosus genome elucidates the spidroin gene catalogue.</title>
        <authorList>
            <person name="Kono N."/>
            <person name="Nakamura H."/>
            <person name="Ohtoshi R."/>
            <person name="Moran D.A.P."/>
            <person name="Shinohara A."/>
            <person name="Yoshida Y."/>
            <person name="Fujiwara M."/>
            <person name="Mori M."/>
            <person name="Tomita M."/>
            <person name="Arakawa K."/>
        </authorList>
    </citation>
    <scope>NUCLEOTIDE SEQUENCE [LARGE SCALE GENOMIC DNA]</scope>
</reference>
<accession>A0A4Y2GJY6</accession>
<evidence type="ECO:0000313" key="1">
    <source>
        <dbReference type="EMBL" id="GBM53106.1"/>
    </source>
</evidence>
<keyword evidence="2" id="KW-1185">Reference proteome</keyword>